<dbReference type="GeneID" id="8587642"/>
<organism evidence="3 4">
    <name type="scientific">Caenorhabditis briggsae</name>
    <dbReference type="NCBI Taxonomy" id="6238"/>
    <lineage>
        <taxon>Eukaryota</taxon>
        <taxon>Metazoa</taxon>
        <taxon>Ecdysozoa</taxon>
        <taxon>Nematoda</taxon>
        <taxon>Chromadorea</taxon>
        <taxon>Rhabditida</taxon>
        <taxon>Rhabditina</taxon>
        <taxon>Rhabditomorpha</taxon>
        <taxon>Rhabditoidea</taxon>
        <taxon>Rhabditidae</taxon>
        <taxon>Peloderinae</taxon>
        <taxon>Caenorhabditis</taxon>
    </lineage>
</organism>
<dbReference type="Gene3D" id="1.10.510.10">
    <property type="entry name" value="Transferase(Phosphotransferase) domain 1"/>
    <property type="match status" value="1"/>
</dbReference>
<evidence type="ECO:0000313" key="4">
    <source>
        <dbReference type="Proteomes" id="UP000008549"/>
    </source>
</evidence>
<dbReference type="PANTHER" id="PTHR11909">
    <property type="entry name" value="CASEIN KINASE-RELATED"/>
    <property type="match status" value="1"/>
</dbReference>
<dbReference type="EMBL" id="HE601041">
    <property type="protein sequence ID" value="CAP27748.1"/>
    <property type="molecule type" value="Genomic_DNA"/>
</dbReference>
<dbReference type="OMA" id="TEHEMQS"/>
<keyword evidence="4" id="KW-1185">Reference proteome</keyword>
<keyword evidence="1" id="KW-0067">ATP-binding</keyword>
<reference evidence="3 4" key="1">
    <citation type="journal article" date="2003" name="PLoS Biol.">
        <title>The genome sequence of Caenorhabditis briggsae: a platform for comparative genomics.</title>
        <authorList>
            <person name="Stein L.D."/>
            <person name="Bao Z."/>
            <person name="Blasiar D."/>
            <person name="Blumenthal T."/>
            <person name="Brent M.R."/>
            <person name="Chen N."/>
            <person name="Chinwalla A."/>
            <person name="Clarke L."/>
            <person name="Clee C."/>
            <person name="Coghlan A."/>
            <person name="Coulson A."/>
            <person name="D'Eustachio P."/>
            <person name="Fitch D.H."/>
            <person name="Fulton L.A."/>
            <person name="Fulton R.E."/>
            <person name="Griffiths-Jones S."/>
            <person name="Harris T.W."/>
            <person name="Hillier L.W."/>
            <person name="Kamath R."/>
            <person name="Kuwabara P.E."/>
            <person name="Mardis E.R."/>
            <person name="Marra M.A."/>
            <person name="Miner T.L."/>
            <person name="Minx P."/>
            <person name="Mullikin J.C."/>
            <person name="Plumb R.W."/>
            <person name="Rogers J."/>
            <person name="Schein J.E."/>
            <person name="Sohrmann M."/>
            <person name="Spieth J."/>
            <person name="Stajich J.E."/>
            <person name="Wei C."/>
            <person name="Willey D."/>
            <person name="Wilson R.K."/>
            <person name="Durbin R."/>
            <person name="Waterston R.H."/>
        </authorList>
    </citation>
    <scope>NUCLEOTIDE SEQUENCE [LARGE SCALE GENOMIC DNA]</scope>
    <source>
        <strain evidence="3 4">AF16</strain>
    </source>
</reference>
<dbReference type="Proteomes" id="UP000008549">
    <property type="component" value="Unassembled WGS sequence"/>
</dbReference>
<feature type="binding site" evidence="1">
    <location>
        <position position="45"/>
    </location>
    <ligand>
        <name>ATP</name>
        <dbReference type="ChEBI" id="CHEBI:30616"/>
    </ligand>
</feature>
<dbReference type="InParanoid" id="A8X537"/>
<dbReference type="GO" id="GO:0007165">
    <property type="term" value="P:signal transduction"/>
    <property type="evidence" value="ECO:0000318"/>
    <property type="project" value="GO_Central"/>
</dbReference>
<dbReference type="GO" id="GO:0004674">
    <property type="term" value="F:protein serine/threonine kinase activity"/>
    <property type="evidence" value="ECO:0000318"/>
    <property type="project" value="GO_Central"/>
</dbReference>
<protein>
    <submittedName>
        <fullName evidence="3">Protein CBG07267</fullName>
    </submittedName>
</protein>
<dbReference type="HOGENOM" id="CLU_080803_0_0_1"/>
<evidence type="ECO:0000313" key="5">
    <source>
        <dbReference type="WormBase" id="CBG07267"/>
    </source>
</evidence>
<dbReference type="SUPFAM" id="SSF56112">
    <property type="entry name" value="Protein kinase-like (PK-like)"/>
    <property type="match status" value="1"/>
</dbReference>
<dbReference type="GO" id="GO:0005737">
    <property type="term" value="C:cytoplasm"/>
    <property type="evidence" value="ECO:0000318"/>
    <property type="project" value="GO_Central"/>
</dbReference>
<dbReference type="STRING" id="6238.A8X537"/>
<evidence type="ECO:0000313" key="3">
    <source>
        <dbReference type="EMBL" id="CAP27748.1"/>
    </source>
</evidence>
<dbReference type="Pfam" id="PF00069">
    <property type="entry name" value="Pkinase"/>
    <property type="match status" value="1"/>
</dbReference>
<dbReference type="WormBase" id="CBG07267">
    <property type="protein sequence ID" value="CBP41653"/>
    <property type="gene ID" value="WBGene00029372"/>
</dbReference>
<reference evidence="3 4" key="2">
    <citation type="journal article" date="2011" name="PLoS Genet.">
        <title>Caenorhabditis briggsae recombinant inbred line genotypes reveal inter-strain incompatibility and the evolution of recombination.</title>
        <authorList>
            <person name="Ross J.A."/>
            <person name="Koboldt D.C."/>
            <person name="Staisch J.E."/>
            <person name="Chamberlin H.M."/>
            <person name="Gupta B.P."/>
            <person name="Miller R.D."/>
            <person name="Baird S.E."/>
            <person name="Haag E.S."/>
        </authorList>
    </citation>
    <scope>NUCLEOTIDE SEQUENCE [LARGE SCALE GENOMIC DNA]</scope>
    <source>
        <strain evidence="3 4">AF16</strain>
    </source>
</reference>
<dbReference type="eggNOG" id="KOG1164">
    <property type="taxonomic scope" value="Eukaryota"/>
</dbReference>
<sequence length="315" mass="35106">MTGHVSLLTLSGTQIKGYHLSQLIGSGAYGAVYRGTCGSDVIALKVSHREHDLAIEAKALQLLNSSDASPKIFFSHHDGIYHTLGLQLLGLDLETLREKGSSKPFDRHTLVKFMYQAIACLEAVHEMRIVHRDIKLANFAVTVPTNPGNRVALRILDFGLSHLYEDNNGTPLDDSRSVNFKRMKYCSYAVSIGCTPLPKDDIVQISYAVLHASDFDFAGKLKCPARELLTWKEELASRKKQSRNKYCYFQLSKPAEALPHSLKFMFPFFEIVGELDDDSPIDYSLTKQRIQECLPGSDATGDLLLSEKNGELLLV</sequence>
<keyword evidence="1" id="KW-0547">Nucleotide-binding</keyword>
<dbReference type="KEGG" id="cbr:CBG_07267"/>
<dbReference type="InterPro" id="IPR050235">
    <property type="entry name" value="CK1_Ser-Thr_kinase"/>
</dbReference>
<dbReference type="InterPro" id="IPR011009">
    <property type="entry name" value="Kinase-like_dom_sf"/>
</dbReference>
<dbReference type="InterPro" id="IPR000719">
    <property type="entry name" value="Prot_kinase_dom"/>
</dbReference>
<proteinExistence type="predicted"/>
<name>A8X537_CAEBR</name>
<feature type="domain" description="Protein kinase" evidence="2">
    <location>
        <begin position="18"/>
        <end position="315"/>
    </location>
</feature>
<dbReference type="GO" id="GO:0005524">
    <property type="term" value="F:ATP binding"/>
    <property type="evidence" value="ECO:0007669"/>
    <property type="project" value="UniProtKB-UniRule"/>
</dbReference>
<gene>
    <name evidence="3 5" type="ORF">CBG07267</name>
    <name evidence="3" type="ORF">CBG_07267</name>
</gene>
<evidence type="ECO:0000259" key="2">
    <source>
        <dbReference type="PROSITE" id="PS50011"/>
    </source>
</evidence>
<dbReference type="PROSITE" id="PS50011">
    <property type="entry name" value="PROTEIN_KINASE_DOM"/>
    <property type="match status" value="1"/>
</dbReference>
<dbReference type="CTD" id="8587642"/>
<dbReference type="RefSeq" id="XP_002645643.1">
    <property type="nucleotide sequence ID" value="XM_002645597.1"/>
</dbReference>
<dbReference type="PROSITE" id="PS00107">
    <property type="entry name" value="PROTEIN_KINASE_ATP"/>
    <property type="match status" value="1"/>
</dbReference>
<dbReference type="FunFam" id="1.10.510.10:FF:001611">
    <property type="entry name" value="Protein CBG08942"/>
    <property type="match status" value="1"/>
</dbReference>
<dbReference type="InterPro" id="IPR017441">
    <property type="entry name" value="Protein_kinase_ATP_BS"/>
</dbReference>
<accession>A8X537</accession>
<dbReference type="SMART" id="SM00220">
    <property type="entry name" value="S_TKc"/>
    <property type="match status" value="1"/>
</dbReference>
<dbReference type="AlphaFoldDB" id="A8X537"/>
<evidence type="ECO:0000256" key="1">
    <source>
        <dbReference type="PROSITE-ProRule" id="PRU10141"/>
    </source>
</evidence>
<dbReference type="GO" id="GO:0005634">
    <property type="term" value="C:nucleus"/>
    <property type="evidence" value="ECO:0000318"/>
    <property type="project" value="GO_Central"/>
</dbReference>